<feature type="domain" description="VOC" evidence="2">
    <location>
        <begin position="5"/>
        <end position="145"/>
    </location>
</feature>
<comment type="caution">
    <text evidence="3">The sequence shown here is derived from an EMBL/GenBank/DDBJ whole genome shotgun (WGS) entry which is preliminary data.</text>
</comment>
<dbReference type="SUPFAM" id="SSF54593">
    <property type="entry name" value="Glyoxalase/Bleomycin resistance protein/Dihydroxybiphenyl dioxygenase"/>
    <property type="match status" value="1"/>
</dbReference>
<evidence type="ECO:0000313" key="4">
    <source>
        <dbReference type="Proteomes" id="UP000612585"/>
    </source>
</evidence>
<gene>
    <name evidence="3" type="ORF">Vau01_107010</name>
</gene>
<evidence type="ECO:0000259" key="2">
    <source>
        <dbReference type="PROSITE" id="PS51819"/>
    </source>
</evidence>
<dbReference type="PROSITE" id="PS51819">
    <property type="entry name" value="VOC"/>
    <property type="match status" value="1"/>
</dbReference>
<dbReference type="GO" id="GO:0046872">
    <property type="term" value="F:metal ion binding"/>
    <property type="evidence" value="ECO:0007669"/>
    <property type="project" value="UniProtKB-KW"/>
</dbReference>
<dbReference type="Proteomes" id="UP000612585">
    <property type="component" value="Unassembled WGS sequence"/>
</dbReference>
<dbReference type="GO" id="GO:0046491">
    <property type="term" value="P:L-methylmalonyl-CoA metabolic process"/>
    <property type="evidence" value="ECO:0007669"/>
    <property type="project" value="TreeGrafter"/>
</dbReference>
<keyword evidence="1" id="KW-0479">Metal-binding</keyword>
<dbReference type="PANTHER" id="PTHR43048">
    <property type="entry name" value="METHYLMALONYL-COA EPIMERASE"/>
    <property type="match status" value="1"/>
</dbReference>
<sequence>MTLRGLDHVGFTVSDLDHSIPWYTVLLGNPLLLRRTWDVPYIGTMIGYPDCRMECAFFSLPGGTVLELLQFFEPAPGTVDMETYNVGNGHLCLLVDDLQGEYERLRDHATFRSPGPVTIPWGPYAGGRGCYLRDPDGITIQLIQHPPGGPSLGPDGSA</sequence>
<evidence type="ECO:0000256" key="1">
    <source>
        <dbReference type="ARBA" id="ARBA00022723"/>
    </source>
</evidence>
<dbReference type="InterPro" id="IPR051785">
    <property type="entry name" value="MMCE/EMCE_epimerase"/>
</dbReference>
<proteinExistence type="predicted"/>
<evidence type="ECO:0000313" key="3">
    <source>
        <dbReference type="EMBL" id="GIJ63185.1"/>
    </source>
</evidence>
<dbReference type="InterPro" id="IPR037523">
    <property type="entry name" value="VOC_core"/>
</dbReference>
<dbReference type="AlphaFoldDB" id="A0A8J3ZKL8"/>
<dbReference type="RefSeq" id="WP_204009254.1">
    <property type="nucleotide sequence ID" value="NZ_BOPG01000089.1"/>
</dbReference>
<keyword evidence="4" id="KW-1185">Reference proteome</keyword>
<organism evidence="3 4">
    <name type="scientific">Virgisporangium aurantiacum</name>
    <dbReference type="NCBI Taxonomy" id="175570"/>
    <lineage>
        <taxon>Bacteria</taxon>
        <taxon>Bacillati</taxon>
        <taxon>Actinomycetota</taxon>
        <taxon>Actinomycetes</taxon>
        <taxon>Micromonosporales</taxon>
        <taxon>Micromonosporaceae</taxon>
        <taxon>Virgisporangium</taxon>
    </lineage>
</organism>
<dbReference type="GO" id="GO:0004493">
    <property type="term" value="F:methylmalonyl-CoA epimerase activity"/>
    <property type="evidence" value="ECO:0007669"/>
    <property type="project" value="TreeGrafter"/>
</dbReference>
<accession>A0A8J3ZKL8</accession>
<dbReference type="InterPro" id="IPR004360">
    <property type="entry name" value="Glyas_Fos-R_dOase_dom"/>
</dbReference>
<dbReference type="Pfam" id="PF00903">
    <property type="entry name" value="Glyoxalase"/>
    <property type="match status" value="1"/>
</dbReference>
<dbReference type="InterPro" id="IPR029068">
    <property type="entry name" value="Glyas_Bleomycin-R_OHBP_Dase"/>
</dbReference>
<reference evidence="3" key="1">
    <citation type="submission" date="2021-01" db="EMBL/GenBank/DDBJ databases">
        <title>Whole genome shotgun sequence of Virgisporangium aurantiacum NBRC 16421.</title>
        <authorList>
            <person name="Komaki H."/>
            <person name="Tamura T."/>
        </authorList>
    </citation>
    <scope>NUCLEOTIDE SEQUENCE</scope>
    <source>
        <strain evidence="3">NBRC 16421</strain>
    </source>
</reference>
<dbReference type="PANTHER" id="PTHR43048:SF6">
    <property type="entry name" value="BLR8189 PROTEIN"/>
    <property type="match status" value="1"/>
</dbReference>
<dbReference type="EMBL" id="BOPG01000089">
    <property type="protein sequence ID" value="GIJ63185.1"/>
    <property type="molecule type" value="Genomic_DNA"/>
</dbReference>
<name>A0A8J3ZKL8_9ACTN</name>
<dbReference type="Gene3D" id="3.10.180.10">
    <property type="entry name" value="2,3-Dihydroxybiphenyl 1,2-Dioxygenase, domain 1"/>
    <property type="match status" value="1"/>
</dbReference>
<protein>
    <submittedName>
        <fullName evidence="3">Glyoxalase</fullName>
    </submittedName>
</protein>